<comment type="caution">
    <text evidence="1">The sequence shown here is derived from an EMBL/GenBank/DDBJ whole genome shotgun (WGS) entry which is preliminary data.</text>
</comment>
<evidence type="ECO:0000313" key="2">
    <source>
        <dbReference type="Proteomes" id="UP000765509"/>
    </source>
</evidence>
<dbReference type="EMBL" id="AVOT02014512">
    <property type="protein sequence ID" value="MBW0498006.1"/>
    <property type="molecule type" value="Genomic_DNA"/>
</dbReference>
<dbReference type="OrthoDB" id="2499852at2759"/>
<name>A0A9Q3DCN8_9BASI</name>
<keyword evidence="2" id="KW-1185">Reference proteome</keyword>
<reference evidence="1" key="1">
    <citation type="submission" date="2021-03" db="EMBL/GenBank/DDBJ databases">
        <title>Draft genome sequence of rust myrtle Austropuccinia psidii MF-1, a brazilian biotype.</title>
        <authorList>
            <person name="Quecine M.C."/>
            <person name="Pachon D.M.R."/>
            <person name="Bonatelli M.L."/>
            <person name="Correr F.H."/>
            <person name="Franceschini L.M."/>
            <person name="Leite T.F."/>
            <person name="Margarido G.R.A."/>
            <person name="Almeida C.A."/>
            <person name="Ferrarezi J.A."/>
            <person name="Labate C.A."/>
        </authorList>
    </citation>
    <scope>NUCLEOTIDE SEQUENCE</scope>
    <source>
        <strain evidence="1">MF-1</strain>
    </source>
</reference>
<gene>
    <name evidence="1" type="ORF">O181_037721</name>
</gene>
<dbReference type="Proteomes" id="UP000765509">
    <property type="component" value="Unassembled WGS sequence"/>
</dbReference>
<protein>
    <submittedName>
        <fullName evidence="1">Uncharacterized protein</fullName>
    </submittedName>
</protein>
<proteinExistence type="predicted"/>
<evidence type="ECO:0000313" key="1">
    <source>
        <dbReference type="EMBL" id="MBW0498006.1"/>
    </source>
</evidence>
<sequence>MLYNQHMWTHIAHPFFITSQALYQILLHSVPAYFDITDKISIQEFCNENDIPRETHKKVRWINNPEEQNRLSGSIIIHFGNKELARYLVKGNLEYKITHIKPAIFQAGPPQFYNCLKIGHISHFCKNELTFANCGDKNNTHSCNKENSEGLCVRCMKADLDSDTPIDMKSNKYFHYSFRRECPIKEDEIGNTSLARCL</sequence>
<dbReference type="AlphaFoldDB" id="A0A9Q3DCN8"/>
<accession>A0A9Q3DCN8</accession>
<organism evidence="1 2">
    <name type="scientific">Austropuccinia psidii MF-1</name>
    <dbReference type="NCBI Taxonomy" id="1389203"/>
    <lineage>
        <taxon>Eukaryota</taxon>
        <taxon>Fungi</taxon>
        <taxon>Dikarya</taxon>
        <taxon>Basidiomycota</taxon>
        <taxon>Pucciniomycotina</taxon>
        <taxon>Pucciniomycetes</taxon>
        <taxon>Pucciniales</taxon>
        <taxon>Sphaerophragmiaceae</taxon>
        <taxon>Austropuccinia</taxon>
    </lineage>
</organism>